<evidence type="ECO:0000256" key="1">
    <source>
        <dbReference type="ARBA" id="ARBA00004141"/>
    </source>
</evidence>
<dbReference type="Pfam" id="PF05934">
    <property type="entry name" value="MCLC"/>
    <property type="match status" value="1"/>
</dbReference>
<reference evidence="8" key="1">
    <citation type="submission" date="2020-08" db="EMBL/GenBank/DDBJ databases">
        <title>Chromosome-level assembly of Southern catfish (Silurus meridionalis) provides insights into visual adaptation to the nocturnal and benthic lifestyles.</title>
        <authorList>
            <person name="Zhang Y."/>
            <person name="Wang D."/>
            <person name="Peng Z."/>
        </authorList>
    </citation>
    <scope>NUCLEOTIDE SEQUENCE</scope>
    <source>
        <strain evidence="8">SWU-2019-XX</strain>
        <tissue evidence="8">Muscle</tissue>
    </source>
</reference>
<evidence type="ECO:0000313" key="8">
    <source>
        <dbReference type="EMBL" id="KAF7703643.1"/>
    </source>
</evidence>
<comment type="similarity">
    <text evidence="2">Belongs to the chloride channel MCLC family.</text>
</comment>
<keyword evidence="7" id="KW-0732">Signal</keyword>
<comment type="caution">
    <text evidence="8">The sequence shown here is derived from an EMBL/GenBank/DDBJ whole genome shotgun (WGS) entry which is preliminary data.</text>
</comment>
<accession>A0A8T0BCH8</accession>
<protein>
    <recommendedName>
        <fullName evidence="3">Chloride channel CLIC-like protein 1</fullName>
    </recommendedName>
</protein>
<evidence type="ECO:0000256" key="6">
    <source>
        <dbReference type="ARBA" id="ARBA00023136"/>
    </source>
</evidence>
<evidence type="ECO:0000256" key="5">
    <source>
        <dbReference type="ARBA" id="ARBA00022989"/>
    </source>
</evidence>
<gene>
    <name evidence="8" type="ORF">HF521_022650</name>
</gene>
<evidence type="ECO:0000256" key="4">
    <source>
        <dbReference type="ARBA" id="ARBA00022692"/>
    </source>
</evidence>
<dbReference type="InterPro" id="IPR009231">
    <property type="entry name" value="Chloride_chnl_CLIC-like"/>
</dbReference>
<sequence length="124" mass="14267">MSWFKLLVLYAFFWELACVEHQASTVKTEMDKCTGGKEIGLMDAFKEWFHIILTCKDDPCKKYYEDLIVTPILLAPPHEALKMTITMLINDPLKRLGECINKFLRVLFLGQTAESHDHPPDHAA</sequence>
<dbReference type="GO" id="GO:0016020">
    <property type="term" value="C:membrane"/>
    <property type="evidence" value="ECO:0007669"/>
    <property type="project" value="UniProtKB-SubCell"/>
</dbReference>
<dbReference type="AlphaFoldDB" id="A0A8T0BCH8"/>
<evidence type="ECO:0000256" key="7">
    <source>
        <dbReference type="SAM" id="SignalP"/>
    </source>
</evidence>
<evidence type="ECO:0000313" key="9">
    <source>
        <dbReference type="Proteomes" id="UP000606274"/>
    </source>
</evidence>
<dbReference type="GO" id="GO:0005783">
    <property type="term" value="C:endoplasmic reticulum"/>
    <property type="evidence" value="ECO:0007669"/>
    <property type="project" value="TreeGrafter"/>
</dbReference>
<feature type="chain" id="PRO_5035847529" description="Chloride channel CLIC-like protein 1" evidence="7">
    <location>
        <begin position="19"/>
        <end position="124"/>
    </location>
</feature>
<proteinExistence type="inferred from homology"/>
<keyword evidence="4" id="KW-0812">Transmembrane</keyword>
<dbReference type="EMBL" id="JABFDY010000009">
    <property type="protein sequence ID" value="KAF7703643.1"/>
    <property type="molecule type" value="Genomic_DNA"/>
</dbReference>
<feature type="signal peptide" evidence="7">
    <location>
        <begin position="1"/>
        <end position="18"/>
    </location>
</feature>
<evidence type="ECO:0000256" key="3">
    <source>
        <dbReference type="ARBA" id="ARBA00015571"/>
    </source>
</evidence>
<organism evidence="8 9">
    <name type="scientific">Silurus meridionalis</name>
    <name type="common">Southern catfish</name>
    <name type="synonym">Silurus soldatovi meridionalis</name>
    <dbReference type="NCBI Taxonomy" id="175797"/>
    <lineage>
        <taxon>Eukaryota</taxon>
        <taxon>Metazoa</taxon>
        <taxon>Chordata</taxon>
        <taxon>Craniata</taxon>
        <taxon>Vertebrata</taxon>
        <taxon>Euteleostomi</taxon>
        <taxon>Actinopterygii</taxon>
        <taxon>Neopterygii</taxon>
        <taxon>Teleostei</taxon>
        <taxon>Ostariophysi</taxon>
        <taxon>Siluriformes</taxon>
        <taxon>Siluridae</taxon>
        <taxon>Silurus</taxon>
    </lineage>
</organism>
<keyword evidence="9" id="KW-1185">Reference proteome</keyword>
<name>A0A8T0BCH8_SILME</name>
<keyword evidence="6" id="KW-0472">Membrane</keyword>
<comment type="subcellular location">
    <subcellularLocation>
        <location evidence="1">Membrane</location>
        <topology evidence="1">Multi-pass membrane protein</topology>
    </subcellularLocation>
</comment>
<dbReference type="PANTHER" id="PTHR34093:SF1">
    <property type="entry name" value="CHLORIDE CHANNEL CLIC-LIKE PROTEIN 1"/>
    <property type="match status" value="1"/>
</dbReference>
<evidence type="ECO:0000256" key="2">
    <source>
        <dbReference type="ARBA" id="ARBA00005944"/>
    </source>
</evidence>
<dbReference type="GO" id="GO:0005254">
    <property type="term" value="F:chloride channel activity"/>
    <property type="evidence" value="ECO:0007669"/>
    <property type="project" value="TreeGrafter"/>
</dbReference>
<keyword evidence="5" id="KW-1133">Transmembrane helix</keyword>
<dbReference type="PANTHER" id="PTHR34093">
    <property type="entry name" value="CHLORIDE CHANNEL CLIC-LIKE PROTEIN 1"/>
    <property type="match status" value="1"/>
</dbReference>
<dbReference type="Proteomes" id="UP000606274">
    <property type="component" value="Unassembled WGS sequence"/>
</dbReference>